<accession>A0A2D2DII1</accession>
<dbReference type="GO" id="GO:0016301">
    <property type="term" value="F:kinase activity"/>
    <property type="evidence" value="ECO:0007669"/>
    <property type="project" value="UniProtKB-KW"/>
</dbReference>
<dbReference type="Gene3D" id="3.10.580.10">
    <property type="entry name" value="CBS-domain"/>
    <property type="match status" value="1"/>
</dbReference>
<evidence type="ECO:0000259" key="3">
    <source>
        <dbReference type="PROSITE" id="PS51371"/>
    </source>
</evidence>
<name>A0A2D2DII1_9BURK</name>
<feature type="domain" description="CBS" evidence="3">
    <location>
        <begin position="6"/>
        <end position="67"/>
    </location>
</feature>
<dbReference type="InterPro" id="IPR000644">
    <property type="entry name" value="CBS_dom"/>
</dbReference>
<reference evidence="4" key="1">
    <citation type="submission" date="2017-10" db="EMBL/GenBank/DDBJ databases">
        <title>Massilia psychrophilum sp. nov., a novel purple-pigmented bacterium isolated from Tianshan glacier, Xinjiang Municipality, China.</title>
        <authorList>
            <person name="Wang H."/>
        </authorList>
    </citation>
    <scope>NUCLEOTIDE SEQUENCE [LARGE SCALE GENOMIC DNA]</scope>
    <source>
        <strain evidence="4">B2</strain>
    </source>
</reference>
<dbReference type="OrthoDB" id="9794094at2"/>
<evidence type="ECO:0000313" key="5">
    <source>
        <dbReference type="Proteomes" id="UP000229897"/>
    </source>
</evidence>
<keyword evidence="5" id="KW-1185">Reference proteome</keyword>
<dbReference type="RefSeq" id="WP_099874753.1">
    <property type="nucleotide sequence ID" value="NZ_CP024608.1"/>
</dbReference>
<dbReference type="InterPro" id="IPR046342">
    <property type="entry name" value="CBS_dom_sf"/>
</dbReference>
<proteinExistence type="predicted"/>
<dbReference type="KEGG" id="mass:CR152_09770"/>
<dbReference type="CDD" id="cd17775">
    <property type="entry name" value="CBS_pair_bact_arch"/>
    <property type="match status" value="1"/>
</dbReference>
<dbReference type="Pfam" id="PF00571">
    <property type="entry name" value="CBS"/>
    <property type="match status" value="2"/>
</dbReference>
<keyword evidence="1 2" id="KW-0129">CBS domain</keyword>
<dbReference type="InterPro" id="IPR051257">
    <property type="entry name" value="Diverse_CBS-Domain"/>
</dbReference>
<keyword evidence="4" id="KW-0418">Kinase</keyword>
<evidence type="ECO:0000313" key="4">
    <source>
        <dbReference type="EMBL" id="ATQ74777.1"/>
    </source>
</evidence>
<sequence>MRIGEICTVPSIYCKGDETVQAAALLMRKHHVGDLVVIEQPENERIPVGIITDRDIVVSVIALGLDPASLLVGDIMSADLLTAAEDDDVYETIDRMRFRGIRRVPVVNNAGGLAGIVSVDDLLEFLAEEMGELSRISSHQQSHEKRARQ</sequence>
<dbReference type="PROSITE" id="PS51371">
    <property type="entry name" value="CBS"/>
    <property type="match status" value="2"/>
</dbReference>
<organism evidence="4 5">
    <name type="scientific">Massilia violaceinigra</name>
    <dbReference type="NCBI Taxonomy" id="2045208"/>
    <lineage>
        <taxon>Bacteria</taxon>
        <taxon>Pseudomonadati</taxon>
        <taxon>Pseudomonadota</taxon>
        <taxon>Betaproteobacteria</taxon>
        <taxon>Burkholderiales</taxon>
        <taxon>Oxalobacteraceae</taxon>
        <taxon>Telluria group</taxon>
        <taxon>Massilia</taxon>
    </lineage>
</organism>
<gene>
    <name evidence="4" type="ORF">CR152_09770</name>
</gene>
<dbReference type="Proteomes" id="UP000229897">
    <property type="component" value="Chromosome"/>
</dbReference>
<dbReference type="PANTHER" id="PTHR43080:SF2">
    <property type="entry name" value="CBS DOMAIN-CONTAINING PROTEIN"/>
    <property type="match status" value="1"/>
</dbReference>
<dbReference type="SUPFAM" id="SSF54631">
    <property type="entry name" value="CBS-domain pair"/>
    <property type="match status" value="1"/>
</dbReference>
<evidence type="ECO:0000256" key="2">
    <source>
        <dbReference type="PROSITE-ProRule" id="PRU00703"/>
    </source>
</evidence>
<feature type="domain" description="CBS" evidence="3">
    <location>
        <begin position="76"/>
        <end position="133"/>
    </location>
</feature>
<dbReference type="PANTHER" id="PTHR43080">
    <property type="entry name" value="CBS DOMAIN-CONTAINING PROTEIN CBSX3, MITOCHONDRIAL"/>
    <property type="match status" value="1"/>
</dbReference>
<dbReference type="SMART" id="SM00116">
    <property type="entry name" value="CBS"/>
    <property type="match status" value="2"/>
</dbReference>
<evidence type="ECO:0000256" key="1">
    <source>
        <dbReference type="ARBA" id="ARBA00023122"/>
    </source>
</evidence>
<dbReference type="AlphaFoldDB" id="A0A2D2DII1"/>
<protein>
    <submittedName>
        <fullName evidence="4">Histidine kinase</fullName>
    </submittedName>
</protein>
<dbReference type="EMBL" id="CP024608">
    <property type="protein sequence ID" value="ATQ74777.1"/>
    <property type="molecule type" value="Genomic_DNA"/>
</dbReference>
<keyword evidence="4" id="KW-0808">Transferase</keyword>